<dbReference type="EMBL" id="NAJN01000014">
    <property type="protein sequence ID" value="TKA81817.1"/>
    <property type="molecule type" value="Genomic_DNA"/>
</dbReference>
<proteinExistence type="inferred from homology"/>
<comment type="similarity">
    <text evidence="2">Belongs to the ERG28 family.</text>
</comment>
<dbReference type="GO" id="GO:0005789">
    <property type="term" value="C:endoplasmic reticulum membrane"/>
    <property type="evidence" value="ECO:0007669"/>
    <property type="project" value="UniProtKB-SubCell"/>
</dbReference>
<keyword evidence="16" id="KW-1185">Reference proteome</keyword>
<dbReference type="PANTHER" id="PTHR15451:SF19">
    <property type="entry name" value="ERGOSTEROL BIOSYNTHETIC PROTEIN 28 HOMOLOG"/>
    <property type="match status" value="1"/>
</dbReference>
<evidence type="ECO:0000313" key="15">
    <source>
        <dbReference type="EMBL" id="TKA81817.1"/>
    </source>
</evidence>
<dbReference type="Pfam" id="PF03694">
    <property type="entry name" value="Erg28"/>
    <property type="match status" value="1"/>
</dbReference>
<keyword evidence="12" id="KW-0753">Steroid metabolism</keyword>
<keyword evidence="11" id="KW-1207">Sterol metabolism</keyword>
<keyword evidence="4 14" id="KW-0812">Transmembrane</keyword>
<evidence type="ECO:0000256" key="1">
    <source>
        <dbReference type="ARBA" id="ARBA00004477"/>
    </source>
</evidence>
<evidence type="ECO:0000256" key="5">
    <source>
        <dbReference type="ARBA" id="ARBA00022824"/>
    </source>
</evidence>
<evidence type="ECO:0000256" key="6">
    <source>
        <dbReference type="ARBA" id="ARBA00022955"/>
    </source>
</evidence>
<accession>A0A4U0XY24</accession>
<organism evidence="15 16">
    <name type="scientific">Cryomyces minteri</name>
    <dbReference type="NCBI Taxonomy" id="331657"/>
    <lineage>
        <taxon>Eukaryota</taxon>
        <taxon>Fungi</taxon>
        <taxon>Dikarya</taxon>
        <taxon>Ascomycota</taxon>
        <taxon>Pezizomycotina</taxon>
        <taxon>Dothideomycetes</taxon>
        <taxon>Dothideomycetes incertae sedis</taxon>
        <taxon>Cryomyces</taxon>
    </lineage>
</organism>
<evidence type="ECO:0000313" key="16">
    <source>
        <dbReference type="Proteomes" id="UP000308768"/>
    </source>
</evidence>
<dbReference type="GO" id="GO:0030674">
    <property type="term" value="F:protein-macromolecule adaptor activity"/>
    <property type="evidence" value="ECO:0007669"/>
    <property type="project" value="TreeGrafter"/>
</dbReference>
<comment type="subcellular location">
    <subcellularLocation>
        <location evidence="1">Endoplasmic reticulum membrane</location>
        <topology evidence="1">Multi-pass membrane protein</topology>
    </subcellularLocation>
</comment>
<evidence type="ECO:0000256" key="13">
    <source>
        <dbReference type="SAM" id="MobiDB-lite"/>
    </source>
</evidence>
<feature type="transmembrane region" description="Helical" evidence="14">
    <location>
        <begin position="98"/>
        <end position="117"/>
    </location>
</feature>
<gene>
    <name evidence="15" type="ORF">B0A49_00581</name>
</gene>
<evidence type="ECO:0000256" key="14">
    <source>
        <dbReference type="SAM" id="Phobius"/>
    </source>
</evidence>
<evidence type="ECO:0008006" key="17">
    <source>
        <dbReference type="Google" id="ProtNLM"/>
    </source>
</evidence>
<feature type="compositionally biased region" description="Low complexity" evidence="13">
    <location>
        <begin position="53"/>
        <end position="65"/>
    </location>
</feature>
<evidence type="ECO:0000256" key="2">
    <source>
        <dbReference type="ARBA" id="ARBA00005377"/>
    </source>
</evidence>
<evidence type="ECO:0000256" key="11">
    <source>
        <dbReference type="ARBA" id="ARBA00023166"/>
    </source>
</evidence>
<dbReference type="STRING" id="331657.A0A4U0XY24"/>
<sequence length="149" mass="16557">MSSLSSYLPPGDGLLPRWLLLVSTIALGNSIQAYTTLHYTQRLYSGPSPTTPSPSTTAPSTSPATPLQARTFGTWTLLQSLVRLYGAYHISDPLMYELVLWTYGIAFAHFVSEWLVFRTARWGIPLAFPVAISTGSLVWMVAQWGWYVQ</sequence>
<dbReference type="OrthoDB" id="6485510at2759"/>
<dbReference type="AlphaFoldDB" id="A0A4U0XY24"/>
<keyword evidence="5" id="KW-0256">Endoplasmic reticulum</keyword>
<feature type="region of interest" description="Disordered" evidence="13">
    <location>
        <begin position="45"/>
        <end position="65"/>
    </location>
</feature>
<keyword evidence="7 14" id="KW-1133">Transmembrane helix</keyword>
<evidence type="ECO:0000256" key="9">
    <source>
        <dbReference type="ARBA" id="ARBA00023098"/>
    </source>
</evidence>
<name>A0A4U0XY24_9PEZI</name>
<dbReference type="GO" id="GO:0016126">
    <property type="term" value="P:sterol biosynthetic process"/>
    <property type="evidence" value="ECO:0007669"/>
    <property type="project" value="UniProtKB-KW"/>
</dbReference>
<keyword evidence="3" id="KW-0444">Lipid biosynthesis</keyword>
<protein>
    <recommendedName>
        <fullName evidence="17">Ergosterol biosynthetic protein 28</fullName>
    </recommendedName>
</protein>
<evidence type="ECO:0000256" key="10">
    <source>
        <dbReference type="ARBA" id="ARBA00023136"/>
    </source>
</evidence>
<evidence type="ECO:0000256" key="4">
    <source>
        <dbReference type="ARBA" id="ARBA00022692"/>
    </source>
</evidence>
<reference evidence="15 16" key="1">
    <citation type="submission" date="2017-03" db="EMBL/GenBank/DDBJ databases">
        <title>Genomes of endolithic fungi from Antarctica.</title>
        <authorList>
            <person name="Coleine C."/>
            <person name="Masonjones S."/>
            <person name="Stajich J.E."/>
        </authorList>
    </citation>
    <scope>NUCLEOTIDE SEQUENCE [LARGE SCALE GENOMIC DNA]</scope>
    <source>
        <strain evidence="15 16">CCFEE 5187</strain>
    </source>
</reference>
<keyword evidence="6" id="KW-0752">Steroid biosynthesis</keyword>
<keyword evidence="10 14" id="KW-0472">Membrane</keyword>
<feature type="transmembrane region" description="Helical" evidence="14">
    <location>
        <begin position="124"/>
        <end position="146"/>
    </location>
</feature>
<evidence type="ECO:0000256" key="3">
    <source>
        <dbReference type="ARBA" id="ARBA00022516"/>
    </source>
</evidence>
<keyword evidence="8" id="KW-0756">Sterol biosynthesis</keyword>
<dbReference type="InterPro" id="IPR005352">
    <property type="entry name" value="Erg28"/>
</dbReference>
<evidence type="ECO:0000256" key="12">
    <source>
        <dbReference type="ARBA" id="ARBA00023221"/>
    </source>
</evidence>
<dbReference type="PANTHER" id="PTHR15451">
    <property type="entry name" value="ERGOSTEROL BIOSYNTHETIC PROTEIN 28-RELATED"/>
    <property type="match status" value="1"/>
</dbReference>
<keyword evidence="9" id="KW-0443">Lipid metabolism</keyword>
<evidence type="ECO:0000256" key="7">
    <source>
        <dbReference type="ARBA" id="ARBA00022989"/>
    </source>
</evidence>
<evidence type="ECO:0000256" key="8">
    <source>
        <dbReference type="ARBA" id="ARBA00023011"/>
    </source>
</evidence>
<dbReference type="Proteomes" id="UP000308768">
    <property type="component" value="Unassembled WGS sequence"/>
</dbReference>
<comment type="caution">
    <text evidence="15">The sequence shown here is derived from an EMBL/GenBank/DDBJ whole genome shotgun (WGS) entry which is preliminary data.</text>
</comment>